<dbReference type="Proteomes" id="UP000198520">
    <property type="component" value="Unassembled WGS sequence"/>
</dbReference>
<keyword evidence="2" id="KW-1133">Transmembrane helix</keyword>
<proteinExistence type="predicted"/>
<gene>
    <name evidence="3" type="ORF">SAMN04488035_0955</name>
</gene>
<keyword evidence="2" id="KW-0472">Membrane</keyword>
<accession>A0A1I2EA94</accession>
<organism evidence="3 4">
    <name type="scientific">Flavimobilis marinus</name>
    <dbReference type="NCBI Taxonomy" id="285351"/>
    <lineage>
        <taxon>Bacteria</taxon>
        <taxon>Bacillati</taxon>
        <taxon>Actinomycetota</taxon>
        <taxon>Actinomycetes</taxon>
        <taxon>Micrococcales</taxon>
        <taxon>Jonesiaceae</taxon>
        <taxon>Flavimobilis</taxon>
    </lineage>
</organism>
<evidence type="ECO:0008006" key="5">
    <source>
        <dbReference type="Google" id="ProtNLM"/>
    </source>
</evidence>
<protein>
    <recommendedName>
        <fullName evidence="5">Cell division protein FtsL</fullName>
    </recommendedName>
</protein>
<evidence type="ECO:0000256" key="1">
    <source>
        <dbReference type="SAM" id="MobiDB-lite"/>
    </source>
</evidence>
<keyword evidence="2" id="KW-0812">Transmembrane</keyword>
<sequence>MSAQAAAPLARPTAPLRAPAPASAEPRIHLVSAPLASRSRVPFIGVCMLILVGALVSVLVLNTTMAGGSYEQRELQSQLSELAQREQALLAQLDQEASPETLAARAEALGMVQDSTPAFIRLADSKVIGDPSPAKK</sequence>
<dbReference type="EMBL" id="FONZ01000001">
    <property type="protein sequence ID" value="SFE89411.1"/>
    <property type="molecule type" value="Genomic_DNA"/>
</dbReference>
<reference evidence="4" key="1">
    <citation type="submission" date="2016-10" db="EMBL/GenBank/DDBJ databases">
        <authorList>
            <person name="Varghese N."/>
            <person name="Submissions S."/>
        </authorList>
    </citation>
    <scope>NUCLEOTIDE SEQUENCE [LARGE SCALE GENOMIC DNA]</scope>
    <source>
        <strain evidence="4">DSM 19083</strain>
    </source>
</reference>
<evidence type="ECO:0000313" key="4">
    <source>
        <dbReference type="Proteomes" id="UP000198520"/>
    </source>
</evidence>
<feature type="transmembrane region" description="Helical" evidence="2">
    <location>
        <begin position="40"/>
        <end position="61"/>
    </location>
</feature>
<keyword evidence="4" id="KW-1185">Reference proteome</keyword>
<evidence type="ECO:0000256" key="2">
    <source>
        <dbReference type="SAM" id="Phobius"/>
    </source>
</evidence>
<dbReference type="RefSeq" id="WP_177191273.1">
    <property type="nucleotide sequence ID" value="NZ_BNAN01000001.1"/>
</dbReference>
<name>A0A1I2EA94_9MICO</name>
<evidence type="ECO:0000313" key="3">
    <source>
        <dbReference type="EMBL" id="SFE89411.1"/>
    </source>
</evidence>
<dbReference type="STRING" id="285351.SAMN04488035_0955"/>
<dbReference type="AlphaFoldDB" id="A0A1I2EA94"/>
<feature type="region of interest" description="Disordered" evidence="1">
    <location>
        <begin position="1"/>
        <end position="23"/>
    </location>
</feature>